<evidence type="ECO:0000313" key="1">
    <source>
        <dbReference type="EMBL" id="KAK3684540.1"/>
    </source>
</evidence>
<sequence>MPSLEESRQQVKDQLSNGEPDHDAILASLQAEIDQHNAVKDGVRHEIRRKRPTKFRFKAGRDDPRETRHARRRSKHDEDDEDRRQRRKRRKHEYPTPPQEHPPEHGTAGEETAHPFPREPTDPLAPHRDATDAFRTSLFNALADDEGAAAYWESVYSQPIHVYPRPSVENTATGELEQMSDAEYVDYVKRRMWEKKHPEAVFERQRKERERKAEEEEKTRQREEFVRRKEQAAWERGQRRRFGGGSDDDDDDYERERYDHELTGDTNTAPSTSSTQTKQQEEYRTAWSNYLTAWDRLKHHLLAQRDEPSSDTSVNPSKRIPWPVLPTKTVVKANIEAFFHHIPASNPQERLKVLKAERVRWHPDKIQQRFGGAVDEGTMKLVTGVFQVVDAVLEEERKKAG</sequence>
<protein>
    <submittedName>
        <fullName evidence="1">Uncharacterized protein</fullName>
    </submittedName>
</protein>
<organism evidence="1 2">
    <name type="scientific">Vermiconidia calcicola</name>
    <dbReference type="NCBI Taxonomy" id="1690605"/>
    <lineage>
        <taxon>Eukaryota</taxon>
        <taxon>Fungi</taxon>
        <taxon>Dikarya</taxon>
        <taxon>Ascomycota</taxon>
        <taxon>Pezizomycotina</taxon>
        <taxon>Dothideomycetes</taxon>
        <taxon>Dothideomycetidae</taxon>
        <taxon>Mycosphaerellales</taxon>
        <taxon>Extremaceae</taxon>
        <taxon>Vermiconidia</taxon>
    </lineage>
</organism>
<dbReference type="Proteomes" id="UP001281147">
    <property type="component" value="Unassembled WGS sequence"/>
</dbReference>
<name>A0ACC3MC67_9PEZI</name>
<proteinExistence type="predicted"/>
<evidence type="ECO:0000313" key="2">
    <source>
        <dbReference type="Proteomes" id="UP001281147"/>
    </source>
</evidence>
<reference evidence="1" key="1">
    <citation type="submission" date="2023-07" db="EMBL/GenBank/DDBJ databases">
        <title>Black Yeasts Isolated from many extreme environments.</title>
        <authorList>
            <person name="Coleine C."/>
            <person name="Stajich J.E."/>
            <person name="Selbmann L."/>
        </authorList>
    </citation>
    <scope>NUCLEOTIDE SEQUENCE</scope>
    <source>
        <strain evidence="1">CCFEE 5714</strain>
    </source>
</reference>
<gene>
    <name evidence="1" type="ORF">LTR37_020182</name>
</gene>
<accession>A0ACC3MC67</accession>
<keyword evidence="2" id="KW-1185">Reference proteome</keyword>
<comment type="caution">
    <text evidence="1">The sequence shown here is derived from an EMBL/GenBank/DDBJ whole genome shotgun (WGS) entry which is preliminary data.</text>
</comment>
<dbReference type="EMBL" id="JAUTXU010000339">
    <property type="protein sequence ID" value="KAK3684540.1"/>
    <property type="molecule type" value="Genomic_DNA"/>
</dbReference>